<organism evidence="2 3">
    <name type="scientific">Kalanchoe fedtschenkoi</name>
    <name type="common">Lavender scallops</name>
    <name type="synonym">South American air plant</name>
    <dbReference type="NCBI Taxonomy" id="63787"/>
    <lineage>
        <taxon>Eukaryota</taxon>
        <taxon>Viridiplantae</taxon>
        <taxon>Streptophyta</taxon>
        <taxon>Embryophyta</taxon>
        <taxon>Tracheophyta</taxon>
        <taxon>Spermatophyta</taxon>
        <taxon>Magnoliopsida</taxon>
        <taxon>eudicotyledons</taxon>
        <taxon>Gunneridae</taxon>
        <taxon>Pentapetalae</taxon>
        <taxon>Saxifragales</taxon>
        <taxon>Crassulaceae</taxon>
        <taxon>Kalanchoe</taxon>
    </lineage>
</organism>
<name>A0A7N0RHI7_KALFE</name>
<feature type="region of interest" description="Disordered" evidence="1">
    <location>
        <begin position="87"/>
        <end position="112"/>
    </location>
</feature>
<proteinExistence type="predicted"/>
<evidence type="ECO:0000313" key="3">
    <source>
        <dbReference type="Proteomes" id="UP000594263"/>
    </source>
</evidence>
<evidence type="ECO:0000313" key="2">
    <source>
        <dbReference type="EnsemblPlants" id="Kaladp0011s0534.1.v1.1"/>
    </source>
</evidence>
<feature type="region of interest" description="Disordered" evidence="1">
    <location>
        <begin position="1"/>
        <end position="28"/>
    </location>
</feature>
<feature type="compositionally biased region" description="Basic and acidic residues" evidence="1">
    <location>
        <begin position="147"/>
        <end position="161"/>
    </location>
</feature>
<evidence type="ECO:0000256" key="1">
    <source>
        <dbReference type="SAM" id="MobiDB-lite"/>
    </source>
</evidence>
<dbReference type="Proteomes" id="UP000594263">
    <property type="component" value="Unplaced"/>
</dbReference>
<dbReference type="PANTHER" id="PTHR34952">
    <property type="entry name" value="OS05G0113500 PROTEIN"/>
    <property type="match status" value="1"/>
</dbReference>
<feature type="compositionally biased region" description="Basic and acidic residues" evidence="1">
    <location>
        <begin position="187"/>
        <end position="214"/>
    </location>
</feature>
<feature type="region of interest" description="Disordered" evidence="1">
    <location>
        <begin position="178"/>
        <end position="235"/>
    </location>
</feature>
<dbReference type="PANTHER" id="PTHR34952:SF2">
    <property type="entry name" value="OS05G0113500 PROTEIN"/>
    <property type="match status" value="1"/>
</dbReference>
<feature type="region of interest" description="Disordered" evidence="1">
    <location>
        <begin position="141"/>
        <end position="165"/>
    </location>
</feature>
<dbReference type="EnsemblPlants" id="Kaladp0011s0534.1.v1.1">
    <property type="protein sequence ID" value="Kaladp0011s0534.1.v1.1"/>
    <property type="gene ID" value="Kaladp0011s0534.v1.1"/>
</dbReference>
<dbReference type="Gramene" id="Kaladp0011s0534.1.v1.1">
    <property type="protein sequence ID" value="Kaladp0011s0534.1.v1.1"/>
    <property type="gene ID" value="Kaladp0011s0534.v1.1"/>
</dbReference>
<accession>A0A7N0RHI7</accession>
<reference evidence="2" key="1">
    <citation type="submission" date="2021-01" db="UniProtKB">
        <authorList>
            <consortium name="EnsemblPlants"/>
        </authorList>
    </citation>
    <scope>IDENTIFICATION</scope>
</reference>
<dbReference type="AlphaFoldDB" id="A0A7N0RHI7"/>
<protein>
    <submittedName>
        <fullName evidence="2">Uncharacterized protein</fullName>
    </submittedName>
</protein>
<keyword evidence="3" id="KW-1185">Reference proteome</keyword>
<sequence length="235" mass="26166">MASRSRNWTYDDGGSNEEDSDEKSIEVVGRGSRVVDNLGKSVEKSLYIANSQVDDDSDEEATGNVFGNIRVDEFKSEGKRMSKLVAFKSPGDLPPFDGSSDEENEELGFQPNINHSLVFSESEDDGPTYVCDIYLPDPSTLVPALRGSREKQGSAPKERRVSWSPEVYDPIPKEVFYAVKSKQKKQPKSEKKTGKEKQKGNKASGAKDKKQDKKQLRKNGGSSRRGQKSSEADYW</sequence>